<dbReference type="Pfam" id="PF01980">
    <property type="entry name" value="TrmO_N"/>
    <property type="match status" value="1"/>
</dbReference>
<dbReference type="Gene3D" id="2.40.30.70">
    <property type="entry name" value="YaeB-like"/>
    <property type="match status" value="1"/>
</dbReference>
<sequence>MPDYRFETIGIIRSPFKEKFGIPRQAGLMARARAVLEIFPPYDRDEAFRGLERFSHIWILFVFHGCIRTRWRPTVRPPRLGGNRRVGVFATRSGFRPNPIGLSAVRLEGIGASGTRDGCRLHLAGVDILDGTPVLDIKPYLPYADAVAGADGGFASDPPAADLPVSFSSAAAADLRSREAAMPGLTDFITDMLKADPRPAYHARRRERRRFGTRVFDVDVQWEFREDGIWVTGVADGGDRPPAY</sequence>
<dbReference type="InterPro" id="IPR036413">
    <property type="entry name" value="YaeB-like_sf"/>
</dbReference>
<dbReference type="AlphaFoldDB" id="S7TRD1"/>
<protein>
    <recommendedName>
        <fullName evidence="3">TsaA-like domain-containing protein</fullName>
    </recommendedName>
</protein>
<comment type="similarity">
    <text evidence="2">Belongs to the tRNA methyltransferase O family.</text>
</comment>
<keyword evidence="5" id="KW-1185">Reference proteome</keyword>
<dbReference type="eggNOG" id="COG1720">
    <property type="taxonomic scope" value="Bacteria"/>
</dbReference>
<keyword evidence="1" id="KW-0949">S-adenosyl-L-methionine</keyword>
<dbReference type="NCBIfam" id="TIGR00104">
    <property type="entry name" value="tRNA_TsaA"/>
    <property type="match status" value="1"/>
</dbReference>
<dbReference type="RefSeq" id="WP_020877481.1">
    <property type="nucleotide sequence ID" value="NZ_ATHJ01000091.1"/>
</dbReference>
<dbReference type="OrthoDB" id="9804309at2"/>
<accession>S7TRD1</accession>
<dbReference type="Pfam" id="PF18389">
    <property type="entry name" value="TrmO_C"/>
    <property type="match status" value="1"/>
</dbReference>
<dbReference type="PROSITE" id="PS01318">
    <property type="entry name" value="TSAA_1"/>
    <property type="match status" value="1"/>
</dbReference>
<dbReference type="InterPro" id="IPR023370">
    <property type="entry name" value="TrmO-like_N"/>
</dbReference>
<organism evidence="4 5">
    <name type="scientific">Desulfococcus multivorans DSM 2059</name>
    <dbReference type="NCBI Taxonomy" id="1121405"/>
    <lineage>
        <taxon>Bacteria</taxon>
        <taxon>Pseudomonadati</taxon>
        <taxon>Thermodesulfobacteriota</taxon>
        <taxon>Desulfobacteria</taxon>
        <taxon>Desulfobacterales</taxon>
        <taxon>Desulfococcaceae</taxon>
        <taxon>Desulfococcus</taxon>
    </lineage>
</organism>
<gene>
    <name evidence="4" type="ORF">dsmv_2724</name>
</gene>
<evidence type="ECO:0000313" key="5">
    <source>
        <dbReference type="Proteomes" id="UP000014977"/>
    </source>
</evidence>
<dbReference type="PANTHER" id="PTHR12818:SF0">
    <property type="entry name" value="TRNA (ADENINE(37)-N6)-METHYLTRANSFERASE"/>
    <property type="match status" value="1"/>
</dbReference>
<dbReference type="CDD" id="cd09281">
    <property type="entry name" value="UPF0066"/>
    <property type="match status" value="1"/>
</dbReference>
<feature type="domain" description="TsaA-like" evidence="3">
    <location>
        <begin position="6"/>
        <end position="149"/>
    </location>
</feature>
<evidence type="ECO:0000256" key="1">
    <source>
        <dbReference type="ARBA" id="ARBA00022691"/>
    </source>
</evidence>
<dbReference type="InterPro" id="IPR040372">
    <property type="entry name" value="YaeB-like"/>
</dbReference>
<dbReference type="STRING" id="897.B2D07_17610"/>
<dbReference type="Gene3D" id="3.30.2310.10">
    <property type="entry name" value="YaeB-like"/>
    <property type="match status" value="1"/>
</dbReference>
<dbReference type="InterPro" id="IPR023368">
    <property type="entry name" value="UPF0066_cons_site"/>
</dbReference>
<dbReference type="PROSITE" id="PS51668">
    <property type="entry name" value="TSAA_2"/>
    <property type="match status" value="1"/>
</dbReference>
<reference evidence="4 5" key="1">
    <citation type="journal article" date="2013" name="Genome Announc.">
        <title>Draft genome sequences for three mercury-methylating, sulfate-reducing bacteria.</title>
        <authorList>
            <person name="Brown S.D."/>
            <person name="Hurt R.A.Jr."/>
            <person name="Gilmour C.C."/>
            <person name="Elias D.A."/>
        </authorList>
    </citation>
    <scope>NUCLEOTIDE SEQUENCE [LARGE SCALE GENOMIC DNA]</scope>
    <source>
        <strain evidence="4 5">DSM 2059</strain>
    </source>
</reference>
<dbReference type="Proteomes" id="UP000014977">
    <property type="component" value="Unassembled WGS sequence"/>
</dbReference>
<dbReference type="PANTHER" id="PTHR12818">
    <property type="entry name" value="TRNA (ADENINE(37)-N6)-METHYLTRANSFERASE"/>
    <property type="match status" value="1"/>
</dbReference>
<name>S7TRD1_DESML</name>
<dbReference type="EMBL" id="ATHJ01000091">
    <property type="protein sequence ID" value="EPR39220.1"/>
    <property type="molecule type" value="Genomic_DNA"/>
</dbReference>
<evidence type="ECO:0000256" key="2">
    <source>
        <dbReference type="ARBA" id="ARBA00033753"/>
    </source>
</evidence>
<dbReference type="PATRIC" id="fig|1121405.3.peg.2391"/>
<comment type="caution">
    <text evidence="4">The sequence shown here is derived from an EMBL/GenBank/DDBJ whole genome shotgun (WGS) entry which is preliminary data.</text>
</comment>
<dbReference type="InterPro" id="IPR041369">
    <property type="entry name" value="TrmO_C"/>
</dbReference>
<proteinExistence type="inferred from homology"/>
<dbReference type="InterPro" id="IPR036414">
    <property type="entry name" value="YaeB_N_sf"/>
</dbReference>
<evidence type="ECO:0000313" key="4">
    <source>
        <dbReference type="EMBL" id="EPR39220.1"/>
    </source>
</evidence>
<evidence type="ECO:0000259" key="3">
    <source>
        <dbReference type="PROSITE" id="PS51668"/>
    </source>
</evidence>
<dbReference type="SUPFAM" id="SSF118196">
    <property type="entry name" value="YaeB-like"/>
    <property type="match status" value="1"/>
</dbReference>